<reference evidence="9 10" key="1">
    <citation type="submission" date="2016-10" db="EMBL/GenBank/DDBJ databases">
        <authorList>
            <person name="de Groot N.N."/>
        </authorList>
    </citation>
    <scope>NUCLEOTIDE SEQUENCE [LARGE SCALE GENOMIC DNA]</scope>
    <source>
        <strain evidence="9 10">DSM 44149</strain>
    </source>
</reference>
<feature type="signal peptide" evidence="7">
    <location>
        <begin position="1"/>
        <end position="27"/>
    </location>
</feature>
<dbReference type="CDD" id="cd23451">
    <property type="entry name" value="beta-trefoil_Ricin_laminarinase"/>
    <property type="match status" value="1"/>
</dbReference>
<dbReference type="eggNOG" id="COG4932">
    <property type="taxonomic scope" value="Bacteria"/>
</dbReference>
<dbReference type="PRINTS" id="PR00723">
    <property type="entry name" value="SUBTILISIN"/>
</dbReference>
<dbReference type="EMBL" id="LT629701">
    <property type="protein sequence ID" value="SDN04960.1"/>
    <property type="molecule type" value="Genomic_DNA"/>
</dbReference>
<evidence type="ECO:0000313" key="10">
    <source>
        <dbReference type="Proteomes" id="UP000183376"/>
    </source>
</evidence>
<evidence type="ECO:0000256" key="4">
    <source>
        <dbReference type="ARBA" id="ARBA00022825"/>
    </source>
</evidence>
<keyword evidence="10" id="KW-1185">Reference proteome</keyword>
<dbReference type="InterPro" id="IPR000209">
    <property type="entry name" value="Peptidase_S8/S53_dom"/>
</dbReference>
<dbReference type="PANTHER" id="PTHR43806:SF11">
    <property type="entry name" value="CEREVISIN-RELATED"/>
    <property type="match status" value="1"/>
</dbReference>
<feature type="active site" description="Charge relay system" evidence="5">
    <location>
        <position position="188"/>
    </location>
</feature>
<feature type="active site" description="Charge relay system" evidence="5">
    <location>
        <position position="151"/>
    </location>
</feature>
<feature type="compositionally biased region" description="Polar residues" evidence="6">
    <location>
        <begin position="354"/>
        <end position="379"/>
    </location>
</feature>
<dbReference type="GO" id="GO:0006508">
    <property type="term" value="P:proteolysis"/>
    <property type="evidence" value="ECO:0007669"/>
    <property type="project" value="UniProtKB-KW"/>
</dbReference>
<dbReference type="SUPFAM" id="SSF52743">
    <property type="entry name" value="Subtilisin-like"/>
    <property type="match status" value="1"/>
</dbReference>
<evidence type="ECO:0000259" key="8">
    <source>
        <dbReference type="SMART" id="SM00458"/>
    </source>
</evidence>
<gene>
    <name evidence="9" type="ORF">SAMN04489726_4644</name>
</gene>
<evidence type="ECO:0000256" key="6">
    <source>
        <dbReference type="SAM" id="MobiDB-lite"/>
    </source>
</evidence>
<accession>A0A1G9Y7H7</accession>
<comment type="similarity">
    <text evidence="1 5">Belongs to the peptidase S8 family.</text>
</comment>
<evidence type="ECO:0000256" key="2">
    <source>
        <dbReference type="ARBA" id="ARBA00022670"/>
    </source>
</evidence>
<dbReference type="Gene3D" id="2.80.10.50">
    <property type="match status" value="4"/>
</dbReference>
<dbReference type="eggNOG" id="COG3828">
    <property type="taxonomic scope" value="Bacteria"/>
</dbReference>
<name>A0A1G9Y7H7_ALLAB</name>
<dbReference type="eggNOG" id="COG1472">
    <property type="taxonomic scope" value="Bacteria"/>
</dbReference>
<keyword evidence="7" id="KW-0732">Signal</keyword>
<dbReference type="Pfam" id="PF00652">
    <property type="entry name" value="Ricin_B_lectin"/>
    <property type="match status" value="3"/>
</dbReference>
<dbReference type="InterPro" id="IPR000772">
    <property type="entry name" value="Ricin_B_lectin"/>
</dbReference>
<dbReference type="PROSITE" id="PS51892">
    <property type="entry name" value="SUBTILASE"/>
    <property type="match status" value="1"/>
</dbReference>
<dbReference type="Proteomes" id="UP000183376">
    <property type="component" value="Chromosome I"/>
</dbReference>
<dbReference type="Gene3D" id="3.40.50.200">
    <property type="entry name" value="Peptidase S8/S53 domain"/>
    <property type="match status" value="2"/>
</dbReference>
<dbReference type="Pfam" id="PF06439">
    <property type="entry name" value="3keto-disac_hyd"/>
    <property type="match status" value="1"/>
</dbReference>
<feature type="active site" description="Charge relay system" evidence="5">
    <location>
        <position position="484"/>
    </location>
</feature>
<sequence length="1487" mass="155145">MSVFKRATIVAAGVVVGLASVLPPGLAAPHRDPAVEVRNSVQQPRAGSQHLGRDTQGRTLVYVDGAAETVLRTAVGKVGGTVAAAVAGRVKAAVPATRIAELAALPGVSEVRLPDRAVPMAVTSEGVTASRAALWHQDGKKGAGVKVGVIDVGFGGLQQAQQSGDLPGNDRIVVNSSNCLDTGLSDDHGTNVAEVIHDMAPAANLYLACVEDTISFAAAADWLRQQGVQIITSSLGFLTSQASRGDGTGQPGSPADIVRRAREAGILWVSAAGNQARMHYAGTAADRTGDSWVEFTNPGESAGAQGNGFPVPWGSRPTVGLRWDAWPTTTKDLDLYVMKTPNPPSGPEDPNIAAKSTRSQAQSAGGLSPTEEVTFTNSDQPAQTRTYYVYVKNNNAPFTTGLELFVGGVNANVQLQRYTEAGSVVEPASSPFAIAVGASAPGSGVVQNYSSRGPSIDGRTKPDLTGFDAVTTATYGNRGFTGTSAAAAHVAGAAAVFKAANPALDAAQLHTALTSRAKRTSINNTSGHGFLDLGTPDAVPATNPAGYTPLVEPRRIHSRAYTPGELITVPVADVPGDATAVAVNITARSDTDTSVDVFPTDPAHLDTRATTLRVRPGGGFTAVMTVATLGPDRAIRVRNQSGNTWVIADVLGYFSPTSAANYITRPVPQRILDTRGGFGATPRTGPLGPGEVYPLAVRGVAGVPASATAVAVSITASEASEETFLSAYTLSDPSTSTLNLSRDDRRTNTAIVALAEDGTIKLRNDRGMLAVAVDVIGWFAPDPGARYVPLPSPTRVVDTASGTGLRQGPLGHGEIASFALGGTAGVSARATGAVVTTTATEDLIGSQLSVYPTDVGWSPVTTMGLRQGQTLASTTLLPLGATGKMDVRNERGHTQLATDVLGYFVDGTPATSAGACPTPRGELGFTPIFDARIDSSYGWQSTSDTPLRRDGCDLITGGSDSVYWFAGATYNSSYTLKTEWKATGANSDSGVLVALAHPGNHTNPEPGLEVRIGTDNSAGAATTGAITGLQAPTSSPVRPRGEWNTYEITVEWNRITVTLNGQRINDYIANPSTVDSQRLIGLHSRSGSDPVHFRNIRVKHNAATGVGSFVGINTKCLDNSGNATNNIAYLWSCYGGEAQTWTMPGDGTIRNADRCLDVENGATANGSRAGLYPCNDWNAQQWLVRTDGSLLNTRSGKCLTATGTSDRAPVTIEPCARTAEQTWRWQSQPAIAGALVNATGKCLDVVNGAPDATETWLWDCHGGFAQAWRLVADGTVRAFSRCLDVTGGAVTPGTRVGFAACNTSPAQQWELRPDASLINPKSGLCATAATPDTRAAITLQKCDRTPLQTWRLSAQSLGRGTMLGWVVGEPGGKCLDVVNGDPATNAVWMWQCAGTPAQVWYPVDSGTIRAFGKCLDINFGGTTNHTKVGLYDCNGVAGQQWVFRPNGTVVNPVSGRCLDASNRADTVVIYDCHGARNQRWALAARPS</sequence>
<keyword evidence="4 5" id="KW-0720">Serine protease</keyword>
<dbReference type="SMART" id="SM00458">
    <property type="entry name" value="RICIN"/>
    <property type="match status" value="3"/>
</dbReference>
<keyword evidence="3 5" id="KW-0378">Hydrolase</keyword>
<evidence type="ECO:0000256" key="7">
    <source>
        <dbReference type="SAM" id="SignalP"/>
    </source>
</evidence>
<evidence type="ECO:0000256" key="3">
    <source>
        <dbReference type="ARBA" id="ARBA00022801"/>
    </source>
</evidence>
<dbReference type="InterPro" id="IPR036852">
    <property type="entry name" value="Peptidase_S8/S53_dom_sf"/>
</dbReference>
<proteinExistence type="inferred from homology"/>
<protein>
    <submittedName>
        <fullName evidence="9">Subtilase family protein</fullName>
    </submittedName>
</protein>
<organism evidence="9 10">
    <name type="scientific">Allokutzneria albata</name>
    <name type="common">Kibdelosporangium albatum</name>
    <dbReference type="NCBI Taxonomy" id="211114"/>
    <lineage>
        <taxon>Bacteria</taxon>
        <taxon>Bacillati</taxon>
        <taxon>Actinomycetota</taxon>
        <taxon>Actinomycetes</taxon>
        <taxon>Pseudonocardiales</taxon>
        <taxon>Pseudonocardiaceae</taxon>
        <taxon>Allokutzneria</taxon>
    </lineage>
</organism>
<dbReference type="STRING" id="211114.SAMN04489726_4644"/>
<feature type="domain" description="Ricin B lectin" evidence="8">
    <location>
        <begin position="1228"/>
        <end position="1353"/>
    </location>
</feature>
<evidence type="ECO:0000256" key="1">
    <source>
        <dbReference type="ARBA" id="ARBA00011073"/>
    </source>
</evidence>
<feature type="region of interest" description="Disordered" evidence="6">
    <location>
        <begin position="341"/>
        <end position="379"/>
    </location>
</feature>
<evidence type="ECO:0000256" key="5">
    <source>
        <dbReference type="PROSITE-ProRule" id="PRU01240"/>
    </source>
</evidence>
<feature type="chain" id="PRO_5009246234" evidence="7">
    <location>
        <begin position="28"/>
        <end position="1487"/>
    </location>
</feature>
<dbReference type="Pfam" id="PF00082">
    <property type="entry name" value="Peptidase_S8"/>
    <property type="match status" value="2"/>
</dbReference>
<dbReference type="InterPro" id="IPR050131">
    <property type="entry name" value="Peptidase_S8_subtilisin-like"/>
</dbReference>
<dbReference type="PROSITE" id="PS50231">
    <property type="entry name" value="RICIN_B_LECTIN"/>
    <property type="match status" value="3"/>
</dbReference>
<dbReference type="InterPro" id="IPR015500">
    <property type="entry name" value="Peptidase_S8_subtilisin-rel"/>
</dbReference>
<dbReference type="InterPro" id="IPR035992">
    <property type="entry name" value="Ricin_B-like_lectins"/>
</dbReference>
<dbReference type="InterPro" id="IPR010496">
    <property type="entry name" value="AL/BT2_dom"/>
</dbReference>
<evidence type="ECO:0000313" key="9">
    <source>
        <dbReference type="EMBL" id="SDN04960.1"/>
    </source>
</evidence>
<dbReference type="Gene3D" id="2.60.120.560">
    <property type="entry name" value="Exo-inulinase, domain 1"/>
    <property type="match status" value="1"/>
</dbReference>
<feature type="domain" description="Ricin B lectin" evidence="8">
    <location>
        <begin position="1104"/>
        <end position="1226"/>
    </location>
</feature>
<keyword evidence="2 5" id="KW-0645">Protease</keyword>
<feature type="domain" description="Ricin B lectin" evidence="8">
    <location>
        <begin position="1364"/>
        <end position="1483"/>
    </location>
</feature>
<dbReference type="eggNOG" id="COG1404">
    <property type="taxonomic scope" value="Bacteria"/>
</dbReference>
<dbReference type="PANTHER" id="PTHR43806">
    <property type="entry name" value="PEPTIDASE S8"/>
    <property type="match status" value="1"/>
</dbReference>
<dbReference type="GO" id="GO:0004252">
    <property type="term" value="F:serine-type endopeptidase activity"/>
    <property type="evidence" value="ECO:0007669"/>
    <property type="project" value="UniProtKB-UniRule"/>
</dbReference>
<dbReference type="SUPFAM" id="SSF50370">
    <property type="entry name" value="Ricin B-like lectins"/>
    <property type="match status" value="3"/>
</dbReference>